<dbReference type="PANTHER" id="PTHR43479:SF11">
    <property type="entry name" value="ACREF_ENVCD OPERON REPRESSOR-RELATED"/>
    <property type="match status" value="1"/>
</dbReference>
<keyword evidence="5" id="KW-1185">Reference proteome</keyword>
<keyword evidence="1 2" id="KW-0238">DNA-binding</keyword>
<organism evidence="4 5">
    <name type="scientific">Robinsoniella peoriensis</name>
    <dbReference type="NCBI Taxonomy" id="180332"/>
    <lineage>
        <taxon>Bacteria</taxon>
        <taxon>Bacillati</taxon>
        <taxon>Bacillota</taxon>
        <taxon>Clostridia</taxon>
        <taxon>Lachnospirales</taxon>
        <taxon>Lachnospiraceae</taxon>
        <taxon>Robinsoniella</taxon>
    </lineage>
</organism>
<dbReference type="EMBL" id="QGQD01000055">
    <property type="protein sequence ID" value="TLD00404.1"/>
    <property type="molecule type" value="Genomic_DNA"/>
</dbReference>
<dbReference type="Proteomes" id="UP000306509">
    <property type="component" value="Unassembled WGS sequence"/>
</dbReference>
<gene>
    <name evidence="4" type="primary">acrR_4</name>
    <name evidence="4" type="ORF">DSM106044_02712</name>
</gene>
<feature type="domain" description="HTH tetR-type" evidence="3">
    <location>
        <begin position="4"/>
        <end position="64"/>
    </location>
</feature>
<comment type="caution">
    <text evidence="4">The sequence shown here is derived from an EMBL/GenBank/DDBJ whole genome shotgun (WGS) entry which is preliminary data.</text>
</comment>
<reference evidence="4 5" key="1">
    <citation type="journal article" date="2019" name="Anaerobe">
        <title>Detection of Robinsoniella peoriensis in multiple bone samples of a trauma patient.</title>
        <authorList>
            <person name="Schrottner P."/>
            <person name="Hartwich K."/>
            <person name="Bunk B."/>
            <person name="Schober I."/>
            <person name="Helbig S."/>
            <person name="Rudolph W.W."/>
            <person name="Gunzer F."/>
        </authorList>
    </citation>
    <scope>NUCLEOTIDE SEQUENCE [LARGE SCALE GENOMIC DNA]</scope>
    <source>
        <strain evidence="4 5">DSM 106044</strain>
    </source>
</reference>
<dbReference type="STRING" id="180332.GCA_000797495_04077"/>
<dbReference type="AlphaFoldDB" id="A0A4U8Q7S0"/>
<evidence type="ECO:0000313" key="5">
    <source>
        <dbReference type="Proteomes" id="UP000306509"/>
    </source>
</evidence>
<dbReference type="InterPro" id="IPR009057">
    <property type="entry name" value="Homeodomain-like_sf"/>
</dbReference>
<evidence type="ECO:0000256" key="2">
    <source>
        <dbReference type="PROSITE-ProRule" id="PRU00335"/>
    </source>
</evidence>
<dbReference type="SUPFAM" id="SSF46689">
    <property type="entry name" value="Homeodomain-like"/>
    <property type="match status" value="1"/>
</dbReference>
<evidence type="ECO:0000313" key="4">
    <source>
        <dbReference type="EMBL" id="TLD00404.1"/>
    </source>
</evidence>
<dbReference type="RefSeq" id="WP_027293493.1">
    <property type="nucleotide sequence ID" value="NZ_CABMJZ010000006.1"/>
</dbReference>
<dbReference type="OrthoDB" id="9808476at2"/>
<proteinExistence type="predicted"/>
<dbReference type="GO" id="GO:0003677">
    <property type="term" value="F:DNA binding"/>
    <property type="evidence" value="ECO:0007669"/>
    <property type="project" value="UniProtKB-UniRule"/>
</dbReference>
<dbReference type="InterPro" id="IPR001647">
    <property type="entry name" value="HTH_TetR"/>
</dbReference>
<accession>A0A4U8Q7S0</accession>
<protein>
    <submittedName>
        <fullName evidence="4">Putative acrAB operon repressor</fullName>
    </submittedName>
</protein>
<dbReference type="Gene3D" id="1.10.357.10">
    <property type="entry name" value="Tetracycline Repressor, domain 2"/>
    <property type="match status" value="1"/>
</dbReference>
<dbReference type="InterPro" id="IPR050624">
    <property type="entry name" value="HTH-type_Tx_Regulator"/>
</dbReference>
<dbReference type="PANTHER" id="PTHR43479">
    <property type="entry name" value="ACREF/ENVCD OPERON REPRESSOR-RELATED"/>
    <property type="match status" value="1"/>
</dbReference>
<evidence type="ECO:0000256" key="1">
    <source>
        <dbReference type="ARBA" id="ARBA00023125"/>
    </source>
</evidence>
<dbReference type="Pfam" id="PF00440">
    <property type="entry name" value="TetR_N"/>
    <property type="match status" value="1"/>
</dbReference>
<evidence type="ECO:0000259" key="3">
    <source>
        <dbReference type="PROSITE" id="PS50977"/>
    </source>
</evidence>
<dbReference type="PRINTS" id="PR00455">
    <property type="entry name" value="HTHTETR"/>
</dbReference>
<sequence>MPKRNTKELILKEALRLFSDNGYDGVSVREISGAVGIRESAIYRHFKNKQDIFDTIIKRIEGQYAIVAQEFNIPEGDLSEVAGAYINNGLNPLKEMTKSMFLFWLKSEEASKFRRMLTIEQFKSTKAGETFHMFFFRLPLDFQTQLFAEMIKQNYFKDLDPKMLALNFYSPIFLLISQYDNHPELEDEALQLLEKHIDQFELLYCTPH</sequence>
<dbReference type="PROSITE" id="PS50977">
    <property type="entry name" value="HTH_TETR_2"/>
    <property type="match status" value="1"/>
</dbReference>
<feature type="DNA-binding region" description="H-T-H motif" evidence="2">
    <location>
        <begin position="27"/>
        <end position="46"/>
    </location>
</feature>
<name>A0A4U8Q7S0_9FIRM</name>